<evidence type="ECO:0000313" key="3">
    <source>
        <dbReference type="Proteomes" id="UP000199561"/>
    </source>
</evidence>
<dbReference type="STRING" id="52442.SAMN05421880_10117"/>
<dbReference type="Proteomes" id="UP000199561">
    <property type="component" value="Unassembled WGS sequence"/>
</dbReference>
<name>A0A1I4KT83_9PROT</name>
<proteinExistence type="predicted"/>
<evidence type="ECO:0000313" key="2">
    <source>
        <dbReference type="EMBL" id="SFL81617.1"/>
    </source>
</evidence>
<sequence length="231" mass="25908">MIDWGELIGAENQAENSGITPIRGARIKAENSEITQSSGARPTIFTDNYEEVGRLQSSIHEGFESSAPLAPPAPLKNKGVGQEQENNPPDEVGASDNYCAGETYPVNPIALILLMTCCNKATFNKEEILEAIWQLQTIPQLEQIRFWAILCQEHDIDPYRVIYPFTLLTPSSNQGISCQGCRHIEMRLIPTDKRPVYRFTCKQHHPILEAYYLGERILIAPESCCDYLPTV</sequence>
<protein>
    <submittedName>
        <fullName evidence="2">Uncharacterized protein</fullName>
    </submittedName>
</protein>
<dbReference type="EMBL" id="FOUF01000001">
    <property type="protein sequence ID" value="SFL81617.1"/>
    <property type="molecule type" value="Genomic_DNA"/>
</dbReference>
<accession>A0A1I4KT83</accession>
<feature type="region of interest" description="Disordered" evidence="1">
    <location>
        <begin position="63"/>
        <end position="94"/>
    </location>
</feature>
<reference evidence="2 3" key="1">
    <citation type="submission" date="2016-10" db="EMBL/GenBank/DDBJ databases">
        <authorList>
            <person name="de Groot N.N."/>
        </authorList>
    </citation>
    <scope>NUCLEOTIDE SEQUENCE [LARGE SCALE GENOMIC DNA]</scope>
    <source>
        <strain evidence="2 3">Nm146</strain>
    </source>
</reference>
<dbReference type="AlphaFoldDB" id="A0A1I4KT83"/>
<evidence type="ECO:0000256" key="1">
    <source>
        <dbReference type="SAM" id="MobiDB-lite"/>
    </source>
</evidence>
<dbReference type="RefSeq" id="WP_090665526.1">
    <property type="nucleotide sequence ID" value="NZ_FOUF01000001.1"/>
</dbReference>
<gene>
    <name evidence="2" type="ORF">SAMN05421880_10117</name>
</gene>
<organism evidence="2 3">
    <name type="scientific">Nitrosomonas nitrosa</name>
    <dbReference type="NCBI Taxonomy" id="52442"/>
    <lineage>
        <taxon>Bacteria</taxon>
        <taxon>Pseudomonadati</taxon>
        <taxon>Pseudomonadota</taxon>
        <taxon>Betaproteobacteria</taxon>
        <taxon>Nitrosomonadales</taxon>
        <taxon>Nitrosomonadaceae</taxon>
        <taxon>Nitrosomonas</taxon>
    </lineage>
</organism>
<keyword evidence="3" id="KW-1185">Reference proteome</keyword>